<dbReference type="InterPro" id="IPR013083">
    <property type="entry name" value="Znf_RING/FYVE/PHD"/>
</dbReference>
<feature type="chain" id="PRO_5002138597" description="DSC E3 ubiquitin ligase complex subunit A" evidence="22">
    <location>
        <begin position="25"/>
        <end position="821"/>
    </location>
</feature>
<evidence type="ECO:0000256" key="16">
    <source>
        <dbReference type="ARBA" id="ARBA00071072"/>
    </source>
</evidence>
<comment type="catalytic activity">
    <reaction evidence="1">
        <text>S-ubiquitinyl-[E2 ubiquitin-conjugating enzyme]-L-cysteine + [acceptor protein]-L-lysine = [E2 ubiquitin-conjugating enzyme]-L-cysteine + N(6)-ubiquitinyl-[acceptor protein]-L-lysine.</text>
        <dbReference type="EC" id="2.3.2.27"/>
    </reaction>
</comment>
<dbReference type="Proteomes" id="UP000053095">
    <property type="component" value="Unassembled WGS sequence"/>
</dbReference>
<dbReference type="PROSITE" id="PS50089">
    <property type="entry name" value="ZF_RING_2"/>
    <property type="match status" value="1"/>
</dbReference>
<keyword evidence="10" id="KW-0833">Ubl conjugation pathway</keyword>
<reference evidence="25" key="1">
    <citation type="journal article" date="2015" name="Genome Announc.">
        <title>Draft genome sequence of Talaromyces cellulolyticus strain Y-94, a source of lignocellulosic biomass-degrading enzymes.</title>
        <authorList>
            <person name="Fujii T."/>
            <person name="Koike H."/>
            <person name="Sawayama S."/>
            <person name="Yano S."/>
            <person name="Inoue H."/>
        </authorList>
    </citation>
    <scope>NUCLEOTIDE SEQUENCE [LARGE SCALE GENOMIC DNA]</scope>
    <source>
        <strain evidence="25">Y-94</strain>
    </source>
</reference>
<dbReference type="EC" id="2.3.2.27" evidence="4"/>
<feature type="domain" description="RING-type" evidence="23">
    <location>
        <begin position="751"/>
        <end position="815"/>
    </location>
</feature>
<dbReference type="PANTHER" id="PTHR22763">
    <property type="entry name" value="RING ZINC FINGER PROTEIN"/>
    <property type="match status" value="1"/>
</dbReference>
<dbReference type="GO" id="GO:0044695">
    <property type="term" value="C:Dsc E3 ubiquitin ligase complex"/>
    <property type="evidence" value="ECO:0007669"/>
    <property type="project" value="TreeGrafter"/>
</dbReference>
<feature type="region of interest" description="Disordered" evidence="20">
    <location>
        <begin position="479"/>
        <end position="545"/>
    </location>
</feature>
<feature type="transmembrane region" description="Helical" evidence="21">
    <location>
        <begin position="615"/>
        <end position="635"/>
    </location>
</feature>
<dbReference type="Pfam" id="PF13639">
    <property type="entry name" value="zf-RING_2"/>
    <property type="match status" value="1"/>
</dbReference>
<evidence type="ECO:0000256" key="19">
    <source>
        <dbReference type="PROSITE-ProRule" id="PRU00175"/>
    </source>
</evidence>
<keyword evidence="13 21" id="KW-0472">Membrane</keyword>
<evidence type="ECO:0000256" key="12">
    <source>
        <dbReference type="ARBA" id="ARBA00022989"/>
    </source>
</evidence>
<feature type="region of interest" description="Disordered" evidence="20">
    <location>
        <begin position="722"/>
        <end position="744"/>
    </location>
</feature>
<evidence type="ECO:0000256" key="1">
    <source>
        <dbReference type="ARBA" id="ARBA00000900"/>
    </source>
</evidence>
<evidence type="ECO:0000256" key="4">
    <source>
        <dbReference type="ARBA" id="ARBA00012483"/>
    </source>
</evidence>
<evidence type="ECO:0000256" key="14">
    <source>
        <dbReference type="ARBA" id="ARBA00056116"/>
    </source>
</evidence>
<evidence type="ECO:0000259" key="23">
    <source>
        <dbReference type="PROSITE" id="PS50089"/>
    </source>
</evidence>
<dbReference type="SUPFAM" id="SSF57850">
    <property type="entry name" value="RING/U-box"/>
    <property type="match status" value="1"/>
</dbReference>
<keyword evidence="5" id="KW-0808">Transferase</keyword>
<keyword evidence="25" id="KW-1185">Reference proteome</keyword>
<evidence type="ECO:0000256" key="7">
    <source>
        <dbReference type="ARBA" id="ARBA00022723"/>
    </source>
</evidence>
<evidence type="ECO:0000256" key="15">
    <source>
        <dbReference type="ARBA" id="ARBA00063126"/>
    </source>
</evidence>
<dbReference type="GO" id="GO:0043161">
    <property type="term" value="P:proteasome-mediated ubiquitin-dependent protein catabolic process"/>
    <property type="evidence" value="ECO:0007669"/>
    <property type="project" value="TreeGrafter"/>
</dbReference>
<dbReference type="Gene3D" id="3.30.40.10">
    <property type="entry name" value="Zinc/RING finger domain, C3HC4 (zinc finger)"/>
    <property type="match status" value="1"/>
</dbReference>
<gene>
    <name evidence="24" type="ORF">TCE0_004f00225</name>
</gene>
<evidence type="ECO:0000256" key="6">
    <source>
        <dbReference type="ARBA" id="ARBA00022692"/>
    </source>
</evidence>
<feature type="transmembrane region" description="Helical" evidence="21">
    <location>
        <begin position="584"/>
        <end position="603"/>
    </location>
</feature>
<comment type="subunit">
    <text evidence="15">Component of the DSC E3 ubiquitin ligase complex composed of dscA, dscB, dscC and dscD.</text>
</comment>
<evidence type="ECO:0000256" key="22">
    <source>
        <dbReference type="SAM" id="SignalP"/>
    </source>
</evidence>
<keyword evidence="7" id="KW-0479">Metal-binding</keyword>
<dbReference type="Pfam" id="PF11145">
    <property type="entry name" value="DUF2921"/>
    <property type="match status" value="2"/>
</dbReference>
<evidence type="ECO:0000256" key="9">
    <source>
        <dbReference type="ARBA" id="ARBA00022771"/>
    </source>
</evidence>
<feature type="compositionally biased region" description="Low complexity" evidence="20">
    <location>
        <begin position="519"/>
        <end position="538"/>
    </location>
</feature>
<dbReference type="InterPro" id="IPR021319">
    <property type="entry name" value="DUF2921"/>
</dbReference>
<feature type="signal peptide" evidence="22">
    <location>
        <begin position="1"/>
        <end position="24"/>
    </location>
</feature>
<evidence type="ECO:0000256" key="17">
    <source>
        <dbReference type="ARBA" id="ARBA00077885"/>
    </source>
</evidence>
<dbReference type="GO" id="GO:0005789">
    <property type="term" value="C:endoplasmic reticulum membrane"/>
    <property type="evidence" value="ECO:0007669"/>
    <property type="project" value="UniProtKB-SubCell"/>
</dbReference>
<evidence type="ECO:0000256" key="20">
    <source>
        <dbReference type="SAM" id="MobiDB-lite"/>
    </source>
</evidence>
<dbReference type="GO" id="GO:0061630">
    <property type="term" value="F:ubiquitin protein ligase activity"/>
    <property type="evidence" value="ECO:0007669"/>
    <property type="project" value="UniProtKB-EC"/>
</dbReference>
<evidence type="ECO:0000256" key="13">
    <source>
        <dbReference type="ARBA" id="ARBA00023136"/>
    </source>
</evidence>
<keyword evidence="9 19" id="KW-0863">Zinc-finger</keyword>
<evidence type="ECO:0000256" key="5">
    <source>
        <dbReference type="ARBA" id="ARBA00022679"/>
    </source>
</evidence>
<keyword evidence="12 21" id="KW-1133">Transmembrane helix</keyword>
<feature type="transmembrane region" description="Helical" evidence="21">
    <location>
        <begin position="446"/>
        <end position="465"/>
    </location>
</feature>
<comment type="subcellular location">
    <subcellularLocation>
        <location evidence="2">Endoplasmic reticulum membrane</location>
        <topology evidence="2">Multi-pass membrane protein</topology>
    </subcellularLocation>
</comment>
<dbReference type="FunFam" id="3.30.40.10:FF:000626">
    <property type="entry name" value="Transmembrane ubiquitin ligase 1"/>
    <property type="match status" value="1"/>
</dbReference>
<organism evidence="24 25">
    <name type="scientific">Talaromyces pinophilus</name>
    <name type="common">Penicillium pinophilum</name>
    <dbReference type="NCBI Taxonomy" id="128442"/>
    <lineage>
        <taxon>Eukaryota</taxon>
        <taxon>Fungi</taxon>
        <taxon>Dikarya</taxon>
        <taxon>Ascomycota</taxon>
        <taxon>Pezizomycotina</taxon>
        <taxon>Eurotiomycetes</taxon>
        <taxon>Eurotiomycetidae</taxon>
        <taxon>Eurotiales</taxon>
        <taxon>Trichocomaceae</taxon>
        <taxon>Talaromyces</taxon>
        <taxon>Talaromyces sect. Talaromyces</taxon>
    </lineage>
</organism>
<evidence type="ECO:0000256" key="3">
    <source>
        <dbReference type="ARBA" id="ARBA00004906"/>
    </source>
</evidence>
<dbReference type="InterPro" id="IPR001841">
    <property type="entry name" value="Znf_RING"/>
</dbReference>
<dbReference type="PANTHER" id="PTHR22763:SF162">
    <property type="entry name" value="TRANSMEMBRANE E3 UBIQUITIN-PROTEIN LIGASE 1"/>
    <property type="match status" value="1"/>
</dbReference>
<evidence type="ECO:0000256" key="2">
    <source>
        <dbReference type="ARBA" id="ARBA00004477"/>
    </source>
</evidence>
<dbReference type="AlphaFoldDB" id="A0A0B8N061"/>
<name>A0A0B8N061_TALPI</name>
<evidence type="ECO:0000256" key="8">
    <source>
        <dbReference type="ARBA" id="ARBA00022729"/>
    </source>
</evidence>
<accession>A0A0B8N061</accession>
<dbReference type="InterPro" id="IPR050731">
    <property type="entry name" value="HRD1_E3_ubiq-ligases"/>
</dbReference>
<protein>
    <recommendedName>
        <fullName evidence="16">DSC E3 ubiquitin ligase complex subunit A</fullName>
        <ecNumber evidence="4">2.3.2.27</ecNumber>
    </recommendedName>
    <alternativeName>
        <fullName evidence="17">Defective for SREBP cleavage protein A</fullName>
    </alternativeName>
    <alternativeName>
        <fullName evidence="18">RING-type E3 ubiquitin transferase dscA</fullName>
    </alternativeName>
</protein>
<evidence type="ECO:0000256" key="21">
    <source>
        <dbReference type="SAM" id="Phobius"/>
    </source>
</evidence>
<dbReference type="EMBL" id="DF933800">
    <property type="protein sequence ID" value="GAM33374.1"/>
    <property type="molecule type" value="Genomic_DNA"/>
</dbReference>
<dbReference type="GO" id="GO:0008270">
    <property type="term" value="F:zinc ion binding"/>
    <property type="evidence" value="ECO:0007669"/>
    <property type="project" value="UniProtKB-KW"/>
</dbReference>
<dbReference type="SMART" id="SM00184">
    <property type="entry name" value="RING"/>
    <property type="match status" value="1"/>
</dbReference>
<evidence type="ECO:0000256" key="18">
    <source>
        <dbReference type="ARBA" id="ARBA00082128"/>
    </source>
</evidence>
<evidence type="ECO:0000256" key="11">
    <source>
        <dbReference type="ARBA" id="ARBA00022833"/>
    </source>
</evidence>
<evidence type="ECO:0000256" key="10">
    <source>
        <dbReference type="ARBA" id="ARBA00022786"/>
    </source>
</evidence>
<feature type="transmembrane region" description="Helical" evidence="21">
    <location>
        <begin position="417"/>
        <end position="440"/>
    </location>
</feature>
<comment type="pathway">
    <text evidence="3">Protein modification; protein ubiquitination.</text>
</comment>
<feature type="transmembrane region" description="Helical" evidence="21">
    <location>
        <begin position="561"/>
        <end position="578"/>
    </location>
</feature>
<sequence>MDNRGGFFFFVVAVYILLSSSSRAPLIDQTGERERRLVHEENAIKLLNDSVYGDFSPPADKWLPIPGLRQNDSYSWNLLPQAQERARRNIRLALESGGRQSPPELDSPNQAPSVNLSSLSLPVYQNITGKLRGDWTRHTLPHAPHINTTALMLENDFITQEFGLNITGDAGRIYVDFVSSDEQKIEQPGTPVRQIRADLAIETDDSWGSTWYMSTYGLHFPDQGAIILTTTSEKYDGLLSLPHLALSQDTFNISHDAMVQVLSDNIARRRRYETTFFPWSSLPRGAHPMAFATPKCEYIMYIQQRPVNIGGNGPDRTLLDQIEQELRFPLGIPIPPPPMIEMSFVVFSPDCGILMESKGAPDFPPSEGLYVVGPKQEEYRKFASRTIYSLGAIMAGQLYLLMRQIKEACTPSTRSRISFYSIALMAMGDAMVMTMTLLSLFADTSFIEIAATGFLVFLSVSYIGMRFMMEVWAVQVPERRNQDRQTDTTTNQDTLPPPVTAAAAVSSGATPVVLPPDRTGPATTTPTPTTTTTTPGPAQTGNTMPSQSEIGADVGTMYARFYFVLGCLSIVTLWSFLFPVKVGAIYAKILSFIYLSFWIPQIYRNIMRNCRKALTWEFVVGESILRLFPFAYFLTAEGNVLFIRTDTTTALAMIGWVWVQAWILASQDILGPRFFVPNGWAPPAYDYHPVIHDTSGSGTGDDLESGTTLPIGYLRAEERDTTIPSSAAGSSRAQLDKGPRPKDKKKKIFDCAICMQDIEVPIIVSPHGIGASSMADGASSILGRRAYMVTPCRHIFHSTCLESWMRLRLQCPICRESIPPV</sequence>
<feature type="compositionally biased region" description="Low complexity" evidence="20">
    <location>
        <begin position="487"/>
        <end position="512"/>
    </location>
</feature>
<keyword evidence="8 22" id="KW-0732">Signal</keyword>
<evidence type="ECO:0000313" key="24">
    <source>
        <dbReference type="EMBL" id="GAM33374.1"/>
    </source>
</evidence>
<keyword evidence="11" id="KW-0862">Zinc</keyword>
<proteinExistence type="predicted"/>
<evidence type="ECO:0000313" key="25">
    <source>
        <dbReference type="Proteomes" id="UP000053095"/>
    </source>
</evidence>
<keyword evidence="6 21" id="KW-0812">Transmembrane</keyword>
<feature type="compositionally biased region" description="Polar residues" evidence="20">
    <location>
        <begin position="722"/>
        <end position="733"/>
    </location>
</feature>
<comment type="function">
    <text evidence="14">Catalytic component of the DSC E3 ubiquitin ligase complex which is required for the srbA transcriptional activator proteolytic cleavage to release the soluble transcription factor from the membrane in low oxygen or sterol conditions. Required for growth during hypoxia and triazole drug susceptibility, as well as for virulence in a murine model of invasive pulmonary aspergillosis (IPA).</text>
</comment>